<reference evidence="1 2" key="1">
    <citation type="journal article" date="2019" name="Nat. Ecol. Evol.">
        <title>Megaphylogeny resolves global patterns of mushroom evolution.</title>
        <authorList>
            <person name="Varga T."/>
            <person name="Krizsan K."/>
            <person name="Foldi C."/>
            <person name="Dima B."/>
            <person name="Sanchez-Garcia M."/>
            <person name="Sanchez-Ramirez S."/>
            <person name="Szollosi G.J."/>
            <person name="Szarkandi J.G."/>
            <person name="Papp V."/>
            <person name="Albert L."/>
            <person name="Andreopoulos W."/>
            <person name="Angelini C."/>
            <person name="Antonin V."/>
            <person name="Barry K.W."/>
            <person name="Bougher N.L."/>
            <person name="Buchanan P."/>
            <person name="Buyck B."/>
            <person name="Bense V."/>
            <person name="Catcheside P."/>
            <person name="Chovatia M."/>
            <person name="Cooper J."/>
            <person name="Damon W."/>
            <person name="Desjardin D."/>
            <person name="Finy P."/>
            <person name="Geml J."/>
            <person name="Haridas S."/>
            <person name="Hughes K."/>
            <person name="Justo A."/>
            <person name="Karasinski D."/>
            <person name="Kautmanova I."/>
            <person name="Kiss B."/>
            <person name="Kocsube S."/>
            <person name="Kotiranta H."/>
            <person name="LaButti K.M."/>
            <person name="Lechner B.E."/>
            <person name="Liimatainen K."/>
            <person name="Lipzen A."/>
            <person name="Lukacs Z."/>
            <person name="Mihaltcheva S."/>
            <person name="Morgado L.N."/>
            <person name="Niskanen T."/>
            <person name="Noordeloos M.E."/>
            <person name="Ohm R.A."/>
            <person name="Ortiz-Santana B."/>
            <person name="Ovrebo C."/>
            <person name="Racz N."/>
            <person name="Riley R."/>
            <person name="Savchenko A."/>
            <person name="Shiryaev A."/>
            <person name="Soop K."/>
            <person name="Spirin V."/>
            <person name="Szebenyi C."/>
            <person name="Tomsovsky M."/>
            <person name="Tulloss R.E."/>
            <person name="Uehling J."/>
            <person name="Grigoriev I.V."/>
            <person name="Vagvolgyi C."/>
            <person name="Papp T."/>
            <person name="Martin F.M."/>
            <person name="Miettinen O."/>
            <person name="Hibbett D.S."/>
            <person name="Nagy L.G."/>
        </authorList>
    </citation>
    <scope>NUCLEOTIDE SEQUENCE [LARGE SCALE GENOMIC DNA]</scope>
    <source>
        <strain evidence="1 2">NL-1719</strain>
    </source>
</reference>
<gene>
    <name evidence="1" type="ORF">BDN72DRAFT_217524</name>
</gene>
<sequence>MVSGQGTLLAENVLSTLSQHMCWRICCVKSSEFDFKLGSSYRIPLGQSIEDSNDIRTFLQESFDEICRKRRKPERKAMSIIDRPWPSKEEIEKLVDRASGQFIFPATVIKVIDNKMEDPVKMLNRVLERQTPSFEAIDSLYLVILERVEEQIHLVLQEKPRAAERCQLMRDLLLHVNTHPSSSRDIANFWFEEEVTTIDILVANMQAVLVRDEDTGLIHFRHQSFHDFLVHPSEPPHAFSVANMNPVSRFFLSLRMLAAKSRPPIPKGSFSLPIGALQYLEYAYLYYGGHPVRLPPHLLTTLSSTSLA</sequence>
<keyword evidence="2" id="KW-1185">Reference proteome</keyword>
<dbReference type="EMBL" id="ML208448">
    <property type="protein sequence ID" value="TFK65093.1"/>
    <property type="molecule type" value="Genomic_DNA"/>
</dbReference>
<dbReference type="Proteomes" id="UP000308600">
    <property type="component" value="Unassembled WGS sequence"/>
</dbReference>
<organism evidence="1 2">
    <name type="scientific">Pluteus cervinus</name>
    <dbReference type="NCBI Taxonomy" id="181527"/>
    <lineage>
        <taxon>Eukaryota</taxon>
        <taxon>Fungi</taxon>
        <taxon>Dikarya</taxon>
        <taxon>Basidiomycota</taxon>
        <taxon>Agaricomycotina</taxon>
        <taxon>Agaricomycetes</taxon>
        <taxon>Agaricomycetidae</taxon>
        <taxon>Agaricales</taxon>
        <taxon>Pluteineae</taxon>
        <taxon>Pluteaceae</taxon>
        <taxon>Pluteus</taxon>
    </lineage>
</organism>
<protein>
    <submittedName>
        <fullName evidence="1">Uncharacterized protein</fullName>
    </submittedName>
</protein>
<proteinExistence type="predicted"/>
<evidence type="ECO:0000313" key="2">
    <source>
        <dbReference type="Proteomes" id="UP000308600"/>
    </source>
</evidence>
<accession>A0ACD3AGS1</accession>
<evidence type="ECO:0000313" key="1">
    <source>
        <dbReference type="EMBL" id="TFK65093.1"/>
    </source>
</evidence>
<name>A0ACD3AGS1_9AGAR</name>